<comment type="caution">
    <text evidence="1">The sequence shown here is derived from an EMBL/GenBank/DDBJ whole genome shotgun (WGS) entry which is preliminary data.</text>
</comment>
<reference evidence="1 2" key="1">
    <citation type="submission" date="2024-08" db="EMBL/GenBank/DDBJ databases">
        <title>Insights into the chromosomal genome structure of Flemingia macrophylla.</title>
        <authorList>
            <person name="Ding Y."/>
            <person name="Zhao Y."/>
            <person name="Bi W."/>
            <person name="Wu M."/>
            <person name="Zhao G."/>
            <person name="Gong Y."/>
            <person name="Li W."/>
            <person name="Zhang P."/>
        </authorList>
    </citation>
    <scope>NUCLEOTIDE SEQUENCE [LARGE SCALE GENOMIC DNA]</scope>
    <source>
        <strain evidence="1">DYQJB</strain>
        <tissue evidence="1">Leaf</tissue>
    </source>
</reference>
<accession>A0ABD1L442</accession>
<dbReference type="PANTHER" id="PTHR11017:SF560">
    <property type="entry name" value="RESISTANCE PROTEIN (TIR-NBS-LRR CLASS), PUTATIVE-RELATED"/>
    <property type="match status" value="1"/>
</dbReference>
<keyword evidence="2" id="KW-1185">Reference proteome</keyword>
<protein>
    <submittedName>
        <fullName evidence="1">Uncharacterized protein</fullName>
    </submittedName>
</protein>
<dbReference type="Proteomes" id="UP001603857">
    <property type="component" value="Unassembled WGS sequence"/>
</dbReference>
<evidence type="ECO:0000313" key="2">
    <source>
        <dbReference type="Proteomes" id="UP001603857"/>
    </source>
</evidence>
<organism evidence="1 2">
    <name type="scientific">Flemingia macrophylla</name>
    <dbReference type="NCBI Taxonomy" id="520843"/>
    <lineage>
        <taxon>Eukaryota</taxon>
        <taxon>Viridiplantae</taxon>
        <taxon>Streptophyta</taxon>
        <taxon>Embryophyta</taxon>
        <taxon>Tracheophyta</taxon>
        <taxon>Spermatophyta</taxon>
        <taxon>Magnoliopsida</taxon>
        <taxon>eudicotyledons</taxon>
        <taxon>Gunneridae</taxon>
        <taxon>Pentapetalae</taxon>
        <taxon>rosids</taxon>
        <taxon>fabids</taxon>
        <taxon>Fabales</taxon>
        <taxon>Fabaceae</taxon>
        <taxon>Papilionoideae</taxon>
        <taxon>50 kb inversion clade</taxon>
        <taxon>NPAAA clade</taxon>
        <taxon>indigoferoid/millettioid clade</taxon>
        <taxon>Phaseoleae</taxon>
        <taxon>Flemingia</taxon>
    </lineage>
</organism>
<evidence type="ECO:0000313" key="1">
    <source>
        <dbReference type="EMBL" id="KAL2318269.1"/>
    </source>
</evidence>
<dbReference type="PANTHER" id="PTHR11017">
    <property type="entry name" value="LEUCINE-RICH REPEAT-CONTAINING PROTEIN"/>
    <property type="match status" value="1"/>
</dbReference>
<name>A0ABD1L442_9FABA</name>
<gene>
    <name evidence="1" type="ORF">Fmac_032145</name>
</gene>
<dbReference type="InterPro" id="IPR044974">
    <property type="entry name" value="Disease_R_plants"/>
</dbReference>
<dbReference type="EMBL" id="JBGMDY010000011">
    <property type="protein sequence ID" value="KAL2318269.1"/>
    <property type="molecule type" value="Genomic_DNA"/>
</dbReference>
<dbReference type="SUPFAM" id="SSF52058">
    <property type="entry name" value="L domain-like"/>
    <property type="match status" value="1"/>
</dbReference>
<dbReference type="InterPro" id="IPR032675">
    <property type="entry name" value="LRR_dom_sf"/>
</dbReference>
<proteinExistence type="predicted"/>
<dbReference type="Gene3D" id="3.80.10.10">
    <property type="entry name" value="Ribonuclease Inhibitor"/>
    <property type="match status" value="1"/>
</dbReference>
<dbReference type="AlphaFoldDB" id="A0ABD1L442"/>
<sequence>MLEHEISGQEVEALVVAEAEGASYVEGNLEKENLGVEPRLRGLVNSESSDIFLSGDKFPYWLVHTGEGHSVNFTVPEDYPIKGMTLCVYLSTPENMAIECLVSVLMVNYTKCTMQIYKKDTVISFNDVDWQGIISHLGPGDKDLGWLKILNLSQSKYLKETPDVSKLLSLEKLILKDCPRLRKVHESIGDLHNLVILNLKGCKSLANLPRRA</sequence>